<evidence type="ECO:0000313" key="1">
    <source>
        <dbReference type="EMBL" id="QTQ13205.1"/>
    </source>
</evidence>
<dbReference type="EMBL" id="CP054142">
    <property type="protein sequence ID" value="QTQ13205.1"/>
    <property type="molecule type" value="Genomic_DNA"/>
</dbReference>
<evidence type="ECO:0008006" key="3">
    <source>
        <dbReference type="Google" id="ProtNLM"/>
    </source>
</evidence>
<dbReference type="RefSeq" id="WP_210119926.1">
    <property type="nucleotide sequence ID" value="NZ_CP054142.1"/>
</dbReference>
<accession>A0A975F244</accession>
<gene>
    <name evidence="1" type="ORF">HRQ91_01330</name>
</gene>
<sequence>MYAPKTEPLSIRAYHRILSPESPDFIDDYIRLPILQRLSGVGLLCGTDWTPLYRNRFYYSRLDHSVGVALILWHFTHDKIQTLAGLLHDVSTPAFSHVADFRNGDALTQESTESINAEMIKSDKELCGRLHADGIPPDSVADYHIYPLADNKLPRLSADRLEYMFPSGAALEGSWNLFEIAKTYNDIVPCVNEDGEAELGFKTKEIAETYCKKFCRTGHLLQLNENKLALQLLAKIVDEAIEIGLLKESDCYEKTEREIILRLDSCLDPGLDSYAKKNAGQPPQFAADKTLHAAFIREAGDFSHRFSRMEEFMKLYRTFRTMTRIKHTEKELPNHFCVSLDVKKRYIDPLVLCGGSGTGGTCNAKRLSCISKKAAKLIENFLLWRDTKYGCVKYV</sequence>
<dbReference type="AlphaFoldDB" id="A0A975F244"/>
<dbReference type="Gene3D" id="1.10.3210.10">
    <property type="entry name" value="Hypothetical protein af1432"/>
    <property type="match status" value="1"/>
</dbReference>
<name>A0A975F244_9SPIR</name>
<keyword evidence="2" id="KW-1185">Reference proteome</keyword>
<dbReference type="Proteomes" id="UP000671908">
    <property type="component" value="Chromosome"/>
</dbReference>
<evidence type="ECO:0000313" key="2">
    <source>
        <dbReference type="Proteomes" id="UP000671908"/>
    </source>
</evidence>
<protein>
    <recommendedName>
        <fullName evidence="3">HD domain-containing protein</fullName>
    </recommendedName>
</protein>
<dbReference type="KEGG" id="tpav:HRQ91_01330"/>
<reference evidence="1 2" key="1">
    <citation type="journal article" date="2021" name="Microbiol. Resour. Announc.">
        <title>Complete Genome Sequences of Three Human Oral Treponema parvum Isolates.</title>
        <authorList>
            <person name="Zeng H."/>
            <person name="Watt R.M."/>
        </authorList>
    </citation>
    <scope>NUCLEOTIDE SEQUENCE [LARGE SCALE GENOMIC DNA]</scope>
    <source>
        <strain evidence="1 2">ATCC 700770</strain>
    </source>
</reference>
<proteinExistence type="predicted"/>
<dbReference type="SUPFAM" id="SSF109604">
    <property type="entry name" value="HD-domain/PDEase-like"/>
    <property type="match status" value="1"/>
</dbReference>
<organism evidence="1 2">
    <name type="scientific">Treponema parvum</name>
    <dbReference type="NCBI Taxonomy" id="138851"/>
    <lineage>
        <taxon>Bacteria</taxon>
        <taxon>Pseudomonadati</taxon>
        <taxon>Spirochaetota</taxon>
        <taxon>Spirochaetia</taxon>
        <taxon>Spirochaetales</taxon>
        <taxon>Treponemataceae</taxon>
        <taxon>Treponema</taxon>
    </lineage>
</organism>